<proteinExistence type="predicted"/>
<accession>A0A097ICZ4</accession>
<dbReference type="InterPro" id="IPR018309">
    <property type="entry name" value="Tscrpt_reg_PadR_C"/>
</dbReference>
<reference evidence="3 4" key="1">
    <citation type="submission" date="2013-09" db="EMBL/GenBank/DDBJ databases">
        <title>Complete genome sequence of Corynebacterium doosanense CAU 212(T) (=DSM 45436(T)), isolated from activated sludge.</title>
        <authorList>
            <person name="Schaffert L."/>
            <person name="Albersmeier A."/>
            <person name="Kalinowski J."/>
            <person name="Ruckert C."/>
        </authorList>
    </citation>
    <scope>NUCLEOTIDE SEQUENCE [LARGE SCALE GENOMIC DNA]</scope>
    <source>
        <strain evidence="3 4">CAU 212</strain>
    </source>
</reference>
<dbReference type="Proteomes" id="UP000029914">
    <property type="component" value="Chromosome"/>
</dbReference>
<dbReference type="STRING" id="558173.CDOO_00700"/>
<dbReference type="PANTHER" id="PTHR43252">
    <property type="entry name" value="TRANSCRIPTIONAL REGULATOR YQJI"/>
    <property type="match status" value="1"/>
</dbReference>
<feature type="domain" description="Transcription regulator PadR N-terminal" evidence="1">
    <location>
        <begin position="7"/>
        <end position="79"/>
    </location>
</feature>
<evidence type="ECO:0000313" key="3">
    <source>
        <dbReference type="EMBL" id="AIT60000.1"/>
    </source>
</evidence>
<dbReference type="Gene3D" id="6.10.140.190">
    <property type="match status" value="1"/>
</dbReference>
<keyword evidence="4" id="KW-1185">Reference proteome</keyword>
<gene>
    <name evidence="3" type="ORF">CDOO_00700</name>
</gene>
<protein>
    <submittedName>
        <fullName evidence="3">PadR family transcriptional regulator</fullName>
    </submittedName>
</protein>
<evidence type="ECO:0000313" key="4">
    <source>
        <dbReference type="Proteomes" id="UP000029914"/>
    </source>
</evidence>
<dbReference type="Pfam" id="PF03551">
    <property type="entry name" value="PadR"/>
    <property type="match status" value="1"/>
</dbReference>
<organism evidence="3 4">
    <name type="scientific">Corynebacterium doosanense CAU 212 = DSM 45436</name>
    <dbReference type="NCBI Taxonomy" id="558173"/>
    <lineage>
        <taxon>Bacteria</taxon>
        <taxon>Bacillati</taxon>
        <taxon>Actinomycetota</taxon>
        <taxon>Actinomycetes</taxon>
        <taxon>Mycobacteriales</taxon>
        <taxon>Corynebacteriaceae</taxon>
        <taxon>Corynebacterium</taxon>
    </lineage>
</organism>
<dbReference type="InterPro" id="IPR036388">
    <property type="entry name" value="WH-like_DNA-bd_sf"/>
</dbReference>
<dbReference type="SUPFAM" id="SSF46785">
    <property type="entry name" value="Winged helix' DNA-binding domain"/>
    <property type="match status" value="1"/>
</dbReference>
<evidence type="ECO:0000259" key="1">
    <source>
        <dbReference type="Pfam" id="PF03551"/>
    </source>
</evidence>
<dbReference type="RefSeq" id="WP_018023091.1">
    <property type="nucleotide sequence ID" value="NZ_AQUX01000038.1"/>
</dbReference>
<dbReference type="InterPro" id="IPR036390">
    <property type="entry name" value="WH_DNA-bd_sf"/>
</dbReference>
<dbReference type="InterPro" id="IPR005149">
    <property type="entry name" value="Tscrpt_reg_PadR_N"/>
</dbReference>
<name>A0A097ICZ4_9CORY</name>
<sequence>MELRQAILGLLSLRPSTGYDLGRAFAGSVAHFWYADQSQIYRTIDRLSADGAIDTERIPQDHKPDRKVHTLTDAGREEFMAWLESPLEPERHKEPFLARMFFAEPLGPDGVDSLLTERQEAAEKILDTLRSIHATEDTWGEFLRESTLRYGITQAESELEWIAATRARNDRFRSPR</sequence>
<dbReference type="EMBL" id="CP006764">
    <property type="protein sequence ID" value="AIT60000.1"/>
    <property type="molecule type" value="Genomic_DNA"/>
</dbReference>
<dbReference type="AlphaFoldDB" id="A0A097ICZ4"/>
<dbReference type="Gene3D" id="1.10.10.10">
    <property type="entry name" value="Winged helix-like DNA-binding domain superfamily/Winged helix DNA-binding domain"/>
    <property type="match status" value="1"/>
</dbReference>
<dbReference type="KEGG" id="cdo:CDOO_00700"/>
<dbReference type="Pfam" id="PF10400">
    <property type="entry name" value="Vir_act_alpha_C"/>
    <property type="match status" value="1"/>
</dbReference>
<dbReference type="eggNOG" id="COG1695">
    <property type="taxonomic scope" value="Bacteria"/>
</dbReference>
<dbReference type="HOGENOM" id="CLU_089258_1_3_11"/>
<feature type="domain" description="Transcription regulator PadR C-terminal" evidence="2">
    <location>
        <begin position="93"/>
        <end position="167"/>
    </location>
</feature>
<dbReference type="OrthoDB" id="3186544at2"/>
<evidence type="ECO:0000259" key="2">
    <source>
        <dbReference type="Pfam" id="PF10400"/>
    </source>
</evidence>
<dbReference type="PANTHER" id="PTHR43252:SF6">
    <property type="entry name" value="NEGATIVE TRANSCRIPTION REGULATOR PADR"/>
    <property type="match status" value="1"/>
</dbReference>